<proteinExistence type="inferred from homology"/>
<dbReference type="PANTHER" id="PTHR31623:SF128">
    <property type="entry name" value="SALUTARIDINOL 7-O-ACETYLTRANSFERASE-LIKE"/>
    <property type="match status" value="1"/>
</dbReference>
<sequence>MGSSIHSLVEITSRKIIKPSSPTPYHLKTLKLSLLDQLFPPTLYGPLVFLYTNHWHGADFVSKASKRLQESLSKTLVLFYPLAGRLKGPAFIECNDEGAHFLEARVNCQLAEYLQQPEPEFLNHLIPETDSETAQVALGSVLLLVQINVFNCGGIAIVVSPMHKIADVTSLYKFAQTWAAINRDEDQYADGVGGRLALPEFNGGNLLPSRDLPAIPNTLETPSENLTTRRFVFDVSKMASLKAKIEGVVQNFIPTNVQLVLAIILKCAIAASHNSKPGTPISPTVLFQMVNLRRRMLPELPQNSMGNWFWPLPILFKEDETQLHELVSTMRKGLTDFVNEKANRFKGVEGFLAVFECIKERGQLLKSTKDINLYWATSLCKLPLYEMDFGWGKPTWVTSKGGYKNVIALLDTKFCDGIEAWVTLDEQEMAIFESDEELLAYLVPSTPAQTMFDTKSSIKLKSTEHGRYENQCFDGAWQPGLKVGGVGVVVRDSAGDFVAGSAMALDNVFSSAHVEALVACVGISLAVNKGFTNVSFTGDGSVEPPIGTIVLFARYIGTTMY</sequence>
<keyword evidence="3" id="KW-0012">Acyltransferase</keyword>
<name>A0A314XW33_PRUYE</name>
<dbReference type="GO" id="GO:0016746">
    <property type="term" value="F:acyltransferase activity"/>
    <property type="evidence" value="ECO:0007669"/>
    <property type="project" value="UniProtKB-KW"/>
</dbReference>
<dbReference type="Proteomes" id="UP000250321">
    <property type="component" value="Unassembled WGS sequence"/>
</dbReference>
<gene>
    <name evidence="5" type="ORF">Pyn_13825</name>
</gene>
<feature type="domain" description="RNase H type-1" evidence="4">
    <location>
        <begin position="473"/>
        <end position="539"/>
    </location>
</feature>
<dbReference type="Pfam" id="PF13456">
    <property type="entry name" value="RVT_3"/>
    <property type="match status" value="1"/>
</dbReference>
<dbReference type="InterPro" id="IPR002156">
    <property type="entry name" value="RNaseH_domain"/>
</dbReference>
<dbReference type="AlphaFoldDB" id="A0A314XW33"/>
<reference evidence="5 6" key="1">
    <citation type="submission" date="2018-02" db="EMBL/GenBank/DDBJ databases">
        <title>Draft genome of wild Prunus yedoensis var. nudiflora.</title>
        <authorList>
            <person name="Baek S."/>
            <person name="Kim J.-H."/>
            <person name="Choi K."/>
            <person name="Kim G.-B."/>
            <person name="Cho A."/>
            <person name="Jang H."/>
            <person name="Shin C.-H."/>
            <person name="Yu H.-J."/>
            <person name="Mun J.-H."/>
        </authorList>
    </citation>
    <scope>NUCLEOTIDE SEQUENCE [LARGE SCALE GENOMIC DNA]</scope>
    <source>
        <strain evidence="6">cv. Jeju island</strain>
        <tissue evidence="5">Leaf</tissue>
    </source>
</reference>
<dbReference type="OrthoDB" id="671439at2759"/>
<evidence type="ECO:0000256" key="2">
    <source>
        <dbReference type="ARBA" id="ARBA00022679"/>
    </source>
</evidence>
<organism evidence="5 6">
    <name type="scientific">Prunus yedoensis var. nudiflora</name>
    <dbReference type="NCBI Taxonomy" id="2094558"/>
    <lineage>
        <taxon>Eukaryota</taxon>
        <taxon>Viridiplantae</taxon>
        <taxon>Streptophyta</taxon>
        <taxon>Embryophyta</taxon>
        <taxon>Tracheophyta</taxon>
        <taxon>Spermatophyta</taxon>
        <taxon>Magnoliopsida</taxon>
        <taxon>eudicotyledons</taxon>
        <taxon>Gunneridae</taxon>
        <taxon>Pentapetalae</taxon>
        <taxon>rosids</taxon>
        <taxon>fabids</taxon>
        <taxon>Rosales</taxon>
        <taxon>Rosaceae</taxon>
        <taxon>Amygdaloideae</taxon>
        <taxon>Amygdaleae</taxon>
        <taxon>Prunus</taxon>
    </lineage>
</organism>
<comment type="caution">
    <text evidence="5">The sequence shown here is derived from an EMBL/GenBank/DDBJ whole genome shotgun (WGS) entry which is preliminary data.</text>
</comment>
<dbReference type="PANTHER" id="PTHR31623">
    <property type="entry name" value="F21J9.9"/>
    <property type="match status" value="1"/>
</dbReference>
<evidence type="ECO:0000259" key="4">
    <source>
        <dbReference type="Pfam" id="PF13456"/>
    </source>
</evidence>
<dbReference type="InterPro" id="IPR023213">
    <property type="entry name" value="CAT-like_dom_sf"/>
</dbReference>
<comment type="similarity">
    <text evidence="1">Belongs to the plant acyltransferase family.</text>
</comment>
<dbReference type="EMBL" id="PJQY01001809">
    <property type="protein sequence ID" value="PQP99444.1"/>
    <property type="molecule type" value="Genomic_DNA"/>
</dbReference>
<evidence type="ECO:0000256" key="3">
    <source>
        <dbReference type="ARBA" id="ARBA00023315"/>
    </source>
</evidence>
<dbReference type="GO" id="GO:0003676">
    <property type="term" value="F:nucleic acid binding"/>
    <property type="evidence" value="ECO:0007669"/>
    <property type="project" value="InterPro"/>
</dbReference>
<accession>A0A314XW33</accession>
<dbReference type="Pfam" id="PF02458">
    <property type="entry name" value="Transferase"/>
    <property type="match status" value="1"/>
</dbReference>
<keyword evidence="6" id="KW-1185">Reference proteome</keyword>
<dbReference type="GO" id="GO:0004523">
    <property type="term" value="F:RNA-DNA hybrid ribonuclease activity"/>
    <property type="evidence" value="ECO:0007669"/>
    <property type="project" value="InterPro"/>
</dbReference>
<evidence type="ECO:0000313" key="6">
    <source>
        <dbReference type="Proteomes" id="UP000250321"/>
    </source>
</evidence>
<dbReference type="Gene3D" id="3.30.559.10">
    <property type="entry name" value="Chloramphenicol acetyltransferase-like domain"/>
    <property type="match status" value="2"/>
</dbReference>
<dbReference type="STRING" id="2094558.A0A314XW33"/>
<evidence type="ECO:0000313" key="5">
    <source>
        <dbReference type="EMBL" id="PQP99444.1"/>
    </source>
</evidence>
<protein>
    <submittedName>
        <fullName evidence="5">Vinorine synthase-like</fullName>
    </submittedName>
</protein>
<evidence type="ECO:0000256" key="1">
    <source>
        <dbReference type="ARBA" id="ARBA00009861"/>
    </source>
</evidence>
<keyword evidence="2" id="KW-0808">Transferase</keyword>